<dbReference type="InterPro" id="IPR050691">
    <property type="entry name" value="Hyaluronan_bind_Proteoglycan"/>
</dbReference>
<proteinExistence type="inferred from homology"/>
<comment type="similarity">
    <text evidence="7">Belongs to the HAPLN family.</text>
</comment>
<keyword evidence="3" id="KW-0272">Extracellular matrix</keyword>
<sequence>AYGFIKSIPHRHKGVVRRESDAMVNGQLGSSVVLPCHFSLRTTTSPVELQAGQNFPRIKWSHWNEESGRWATALIALGPAQRPGLGFYGRVRIVGKSPLAANASLELRKLNLADEGIYRCEVLAGLYGSRSIVELQVNGVVFHYRAHGKRYSLDFPGAQQTCVQIGGRLATAIELEAAYWSGLEQCDAGWLADQTVRYPMINSRINCYGDKGTEPGVRSYGMQRPSDTFDAYCFAGPVRYSMPRPQVKLTLSEARALCSCLGGTLAQVAQLYSAWQKGLDRCDAGWLADGSVRYPVVWPRRNCGGSSSGVRTVYHGRF</sequence>
<evidence type="ECO:0000256" key="6">
    <source>
        <dbReference type="ARBA" id="ARBA00023290"/>
    </source>
</evidence>
<dbReference type="GO" id="GO:0005615">
    <property type="term" value="C:extracellular space"/>
    <property type="evidence" value="ECO:0007669"/>
    <property type="project" value="TreeGrafter"/>
</dbReference>
<dbReference type="GO" id="GO:0010001">
    <property type="term" value="P:glial cell differentiation"/>
    <property type="evidence" value="ECO:0007669"/>
    <property type="project" value="TreeGrafter"/>
</dbReference>
<dbReference type="GO" id="GO:0001501">
    <property type="term" value="P:skeletal system development"/>
    <property type="evidence" value="ECO:0007669"/>
    <property type="project" value="TreeGrafter"/>
</dbReference>
<feature type="domain" description="Ig-like" evidence="9">
    <location>
        <begin position="29"/>
        <end position="133"/>
    </location>
</feature>
<dbReference type="GO" id="GO:0002052">
    <property type="term" value="P:positive regulation of neuroblast proliferation"/>
    <property type="evidence" value="ECO:0007669"/>
    <property type="project" value="TreeGrafter"/>
</dbReference>
<dbReference type="FunFam" id="3.10.100.10:FF:000002">
    <property type="entry name" value="Hyaluronan proteoglycan link protein 1"/>
    <property type="match status" value="1"/>
</dbReference>
<dbReference type="Gene3D" id="2.60.40.10">
    <property type="entry name" value="Immunoglobulins"/>
    <property type="match status" value="1"/>
</dbReference>
<dbReference type="Gene3D" id="3.10.100.10">
    <property type="entry name" value="Mannose-Binding Protein A, subunit A"/>
    <property type="match status" value="2"/>
</dbReference>
<dbReference type="Proteomes" id="UP000694388">
    <property type="component" value="Unplaced"/>
</dbReference>
<dbReference type="InterPro" id="IPR013106">
    <property type="entry name" value="Ig_V-set"/>
</dbReference>
<evidence type="ECO:0000256" key="1">
    <source>
        <dbReference type="ARBA" id="ARBA00004498"/>
    </source>
</evidence>
<protein>
    <submittedName>
        <fullName evidence="11">Uncharacterized protein</fullName>
    </submittedName>
</protein>
<evidence type="ECO:0000256" key="2">
    <source>
        <dbReference type="ARBA" id="ARBA00022525"/>
    </source>
</evidence>
<dbReference type="GO" id="GO:0007155">
    <property type="term" value="P:cell adhesion"/>
    <property type="evidence" value="ECO:0007669"/>
    <property type="project" value="InterPro"/>
</dbReference>
<dbReference type="PANTHER" id="PTHR22804">
    <property type="entry name" value="AGGRECAN/VERSICAN PROTEOGLYCAN"/>
    <property type="match status" value="1"/>
</dbReference>
<dbReference type="InterPro" id="IPR036179">
    <property type="entry name" value="Ig-like_dom_sf"/>
</dbReference>
<dbReference type="Pfam" id="PF00193">
    <property type="entry name" value="Xlink"/>
    <property type="match status" value="2"/>
</dbReference>
<dbReference type="GO" id="GO:0045202">
    <property type="term" value="C:synapse"/>
    <property type="evidence" value="ECO:0007669"/>
    <property type="project" value="TreeGrafter"/>
</dbReference>
<evidence type="ECO:0000313" key="11">
    <source>
        <dbReference type="Ensembl" id="ENSEBUP00000012589.1"/>
    </source>
</evidence>
<dbReference type="InterPro" id="IPR013783">
    <property type="entry name" value="Ig-like_fold"/>
</dbReference>
<evidence type="ECO:0000256" key="3">
    <source>
        <dbReference type="ARBA" id="ARBA00022530"/>
    </source>
</evidence>
<feature type="domain" description="Link" evidence="10">
    <location>
        <begin position="140"/>
        <end position="235"/>
    </location>
</feature>
<evidence type="ECO:0000256" key="5">
    <source>
        <dbReference type="ARBA" id="ARBA00023157"/>
    </source>
</evidence>
<comment type="subcellular location">
    <subcellularLocation>
        <location evidence="1">Secreted</location>
        <location evidence="1">Extracellular space</location>
        <location evidence="1">Extracellular matrix</location>
    </subcellularLocation>
</comment>
<dbReference type="InterPro" id="IPR000538">
    <property type="entry name" value="Link_dom"/>
</dbReference>
<dbReference type="InterPro" id="IPR007110">
    <property type="entry name" value="Ig-like_dom"/>
</dbReference>
<dbReference type="PRINTS" id="PR01265">
    <property type="entry name" value="LINKMODULE"/>
</dbReference>
<dbReference type="InterPro" id="IPR003599">
    <property type="entry name" value="Ig_sub"/>
</dbReference>
<dbReference type="InterPro" id="IPR016186">
    <property type="entry name" value="C-type_lectin-like/link_sf"/>
</dbReference>
<keyword evidence="6" id="KW-0373">Hyaluronic acid</keyword>
<dbReference type="Pfam" id="PF07686">
    <property type="entry name" value="V-set"/>
    <property type="match status" value="1"/>
</dbReference>
<reference evidence="11" key="1">
    <citation type="submission" date="2025-08" db="UniProtKB">
        <authorList>
            <consortium name="Ensembl"/>
        </authorList>
    </citation>
    <scope>IDENTIFICATION</scope>
</reference>
<comment type="caution">
    <text evidence="8">Lacks conserved residue(s) required for the propagation of feature annotation.</text>
</comment>
<dbReference type="GO" id="GO:0072534">
    <property type="term" value="C:perineuronal net"/>
    <property type="evidence" value="ECO:0007669"/>
    <property type="project" value="TreeGrafter"/>
</dbReference>
<dbReference type="Ensembl" id="ENSEBUT00000013165.1">
    <property type="protein sequence ID" value="ENSEBUP00000012589.1"/>
    <property type="gene ID" value="ENSEBUG00000007994.1"/>
</dbReference>
<dbReference type="SMART" id="SM00406">
    <property type="entry name" value="IGv"/>
    <property type="match status" value="1"/>
</dbReference>
<name>A0A8C4QAL3_EPTBU</name>
<keyword evidence="12" id="KW-1185">Reference proteome</keyword>
<feature type="disulfide bond" evidence="8">
    <location>
        <begin position="186"/>
        <end position="207"/>
    </location>
</feature>
<evidence type="ECO:0000256" key="7">
    <source>
        <dbReference type="ARBA" id="ARBA00038272"/>
    </source>
</evidence>
<dbReference type="PROSITE" id="PS01241">
    <property type="entry name" value="LINK_1"/>
    <property type="match status" value="1"/>
</dbReference>
<keyword evidence="2" id="KW-0964">Secreted</keyword>
<dbReference type="GO" id="GO:0005540">
    <property type="term" value="F:hyaluronic acid binding"/>
    <property type="evidence" value="ECO:0007669"/>
    <property type="project" value="UniProtKB-KW"/>
</dbReference>
<dbReference type="PROSITE" id="PS50835">
    <property type="entry name" value="IG_LIKE"/>
    <property type="match status" value="1"/>
</dbReference>
<dbReference type="InterPro" id="IPR016187">
    <property type="entry name" value="CTDL_fold"/>
</dbReference>
<dbReference type="PANTHER" id="PTHR22804:SF54">
    <property type="match status" value="1"/>
</dbReference>
<accession>A0A8C4QAL3</accession>
<evidence type="ECO:0000256" key="8">
    <source>
        <dbReference type="PROSITE-ProRule" id="PRU00323"/>
    </source>
</evidence>
<keyword evidence="4" id="KW-0677">Repeat</keyword>
<organism evidence="11 12">
    <name type="scientific">Eptatretus burgeri</name>
    <name type="common">Inshore hagfish</name>
    <dbReference type="NCBI Taxonomy" id="7764"/>
    <lineage>
        <taxon>Eukaryota</taxon>
        <taxon>Metazoa</taxon>
        <taxon>Chordata</taxon>
        <taxon>Craniata</taxon>
        <taxon>Vertebrata</taxon>
        <taxon>Cyclostomata</taxon>
        <taxon>Myxini</taxon>
        <taxon>Myxiniformes</taxon>
        <taxon>Myxinidae</taxon>
        <taxon>Eptatretinae</taxon>
        <taxon>Eptatretus</taxon>
    </lineage>
</organism>
<evidence type="ECO:0000256" key="4">
    <source>
        <dbReference type="ARBA" id="ARBA00022737"/>
    </source>
</evidence>
<evidence type="ECO:0000313" key="12">
    <source>
        <dbReference type="Proteomes" id="UP000694388"/>
    </source>
</evidence>
<dbReference type="SMART" id="SM00409">
    <property type="entry name" value="IG"/>
    <property type="match status" value="1"/>
</dbReference>
<evidence type="ECO:0000259" key="9">
    <source>
        <dbReference type="PROSITE" id="PS50835"/>
    </source>
</evidence>
<dbReference type="GeneTree" id="ENSGT00940000158649"/>
<dbReference type="AlphaFoldDB" id="A0A8C4QAL3"/>
<keyword evidence="5 8" id="KW-1015">Disulfide bond</keyword>
<dbReference type="SUPFAM" id="SSF48726">
    <property type="entry name" value="Immunoglobulin"/>
    <property type="match status" value="1"/>
</dbReference>
<feature type="disulfide bond" evidence="8">
    <location>
        <begin position="282"/>
        <end position="303"/>
    </location>
</feature>
<reference evidence="11" key="2">
    <citation type="submission" date="2025-09" db="UniProtKB">
        <authorList>
            <consortium name="Ensembl"/>
        </authorList>
    </citation>
    <scope>IDENTIFICATION</scope>
</reference>
<dbReference type="SMART" id="SM00445">
    <property type="entry name" value="LINK"/>
    <property type="match status" value="2"/>
</dbReference>
<dbReference type="GO" id="GO:0007417">
    <property type="term" value="P:central nervous system development"/>
    <property type="evidence" value="ECO:0007669"/>
    <property type="project" value="TreeGrafter"/>
</dbReference>
<feature type="domain" description="Link" evidence="10">
    <location>
        <begin position="236"/>
        <end position="318"/>
    </location>
</feature>
<evidence type="ECO:0000259" key="10">
    <source>
        <dbReference type="PROSITE" id="PS50963"/>
    </source>
</evidence>
<dbReference type="PROSITE" id="PS50963">
    <property type="entry name" value="LINK_2"/>
    <property type="match status" value="2"/>
</dbReference>
<dbReference type="SUPFAM" id="SSF56436">
    <property type="entry name" value="C-type lectin-like"/>
    <property type="match status" value="2"/>
</dbReference>
<dbReference type="FunFam" id="3.10.100.10:FF:000001">
    <property type="entry name" value="Hyaluronan proteoglycan link protein 1"/>
    <property type="match status" value="1"/>
</dbReference>